<evidence type="ECO:0000259" key="2">
    <source>
        <dbReference type="Pfam" id="PF23868"/>
    </source>
</evidence>
<accession>A0A1F7ZSW5</accession>
<dbReference type="STRING" id="109264.A0A1F7ZSW5"/>
<dbReference type="Pfam" id="PF23867">
    <property type="entry name" value="Mmc1_N"/>
    <property type="match status" value="1"/>
</dbReference>
<dbReference type="EMBL" id="LYCR01000088">
    <property type="protein sequence ID" value="OGM42507.1"/>
    <property type="molecule type" value="Genomic_DNA"/>
</dbReference>
<gene>
    <name evidence="3" type="ORF">ABOM_008306</name>
</gene>
<dbReference type="PANTHER" id="PTHR38644:SF1">
    <property type="entry name" value="EXPRESSED PROTEIN"/>
    <property type="match status" value="1"/>
</dbReference>
<dbReference type="PANTHER" id="PTHR38644">
    <property type="entry name" value="EXPRESSED PROTEIN"/>
    <property type="match status" value="1"/>
</dbReference>
<keyword evidence="4" id="KW-1185">Reference proteome</keyword>
<dbReference type="Pfam" id="PF23868">
    <property type="entry name" value="Mmc1_C"/>
    <property type="match status" value="1"/>
</dbReference>
<feature type="domain" description="Mmc1 C-terminal" evidence="2">
    <location>
        <begin position="378"/>
        <end position="570"/>
    </location>
</feature>
<evidence type="ECO:0000256" key="1">
    <source>
        <dbReference type="SAM" id="MobiDB-lite"/>
    </source>
</evidence>
<evidence type="ECO:0000313" key="4">
    <source>
        <dbReference type="Proteomes" id="UP000179179"/>
    </source>
</evidence>
<evidence type="ECO:0000313" key="3">
    <source>
        <dbReference type="EMBL" id="OGM42507.1"/>
    </source>
</evidence>
<dbReference type="GeneID" id="34451696"/>
<comment type="caution">
    <text evidence="3">The sequence shown here is derived from an EMBL/GenBank/DDBJ whole genome shotgun (WGS) entry which is preliminary data.</text>
</comment>
<sequence length="614" mass="67999">MPLKLRGSLSKSWPRAGDKTAAYYCPSCATRRRTLSTRRNGIVSSRLEANHLSFPSSRPITTSSVIHARHVPPRLRELYEALNKIQGVATEQVNVSRLQLALRGLESETPIIRVAVLGLNDAIAARKLVRLLLADPLNTRESWEDALDAYDSDSTQGLLIRYGEVSESIPNNLLPTISVPSPILKKGNLEILVSTLGAETELSDAHFTADTFLVPTVTIPTSHSGRHNAVRYPVHRTVVCGRGVDGLVAYNGLVSRADLKKETSSVYGAIDLAVTAPQKSNDRIAFVDIDRADEALEKFRESVQNASLYERGWNGSGVQTVQDWLSSLRAEGALDPSLKSLITSLIDAAETGVAADENRLLQDQKAVTLSDEVRENLDRSVSEWAERGHTELRGSLEEGFATKKWKGLAWWKLFWHVDDVGMITSEILEKNYLPRAEKEVIWTAGRFNQAGLGMQFKAASQRAEQPSDDSDKPESDELWPTQITTSRNRLLDTTVPSLQAMAQRLVLFSMSTTTLTSALSALTYVSVPTASVYETGTIVAVGLIYALRRQQKQWESARTFFEDEVREEGRAALIKTEEHLHTVVQEGGPWNEDVGETEARKTIDRARKALEQVD</sequence>
<organism evidence="3 4">
    <name type="scientific">Aspergillus bombycis</name>
    <dbReference type="NCBI Taxonomy" id="109264"/>
    <lineage>
        <taxon>Eukaryota</taxon>
        <taxon>Fungi</taxon>
        <taxon>Dikarya</taxon>
        <taxon>Ascomycota</taxon>
        <taxon>Pezizomycotina</taxon>
        <taxon>Eurotiomycetes</taxon>
        <taxon>Eurotiomycetidae</taxon>
        <taxon>Eurotiales</taxon>
        <taxon>Aspergillaceae</taxon>
        <taxon>Aspergillus</taxon>
    </lineage>
</organism>
<dbReference type="OrthoDB" id="5319015at2759"/>
<dbReference type="Proteomes" id="UP000179179">
    <property type="component" value="Unassembled WGS sequence"/>
</dbReference>
<protein>
    <recommendedName>
        <fullName evidence="2">Mmc1 C-terminal domain-containing protein</fullName>
    </recommendedName>
</protein>
<name>A0A1F7ZSW5_9EURO</name>
<dbReference type="RefSeq" id="XP_022386224.1">
    <property type="nucleotide sequence ID" value="XM_022535435.1"/>
</dbReference>
<dbReference type="InterPro" id="IPR056196">
    <property type="entry name" value="Mmc1_C"/>
</dbReference>
<reference evidence="3 4" key="1">
    <citation type="journal article" date="2016" name="Genome Biol. Evol.">
        <title>Draft genome sequence of an aflatoxigenic Aspergillus species, A. bombycis.</title>
        <authorList>
            <person name="Moore G.G."/>
            <person name="Mack B.M."/>
            <person name="Beltz S.B."/>
            <person name="Gilbert M.K."/>
        </authorList>
    </citation>
    <scope>NUCLEOTIDE SEQUENCE [LARGE SCALE GENOMIC DNA]</scope>
    <source>
        <strain evidence="4">NRRL 26010</strain>
    </source>
</reference>
<dbReference type="AlphaFoldDB" id="A0A1F7ZSW5"/>
<proteinExistence type="predicted"/>
<feature type="region of interest" description="Disordered" evidence="1">
    <location>
        <begin position="458"/>
        <end position="481"/>
    </location>
</feature>